<feature type="non-terminal residue" evidence="1">
    <location>
        <position position="1"/>
    </location>
</feature>
<dbReference type="EMBL" id="JAMZIH010005248">
    <property type="protein sequence ID" value="KAJ1675569.1"/>
    <property type="molecule type" value="Genomic_DNA"/>
</dbReference>
<comment type="caution">
    <text evidence="1">The sequence shown here is derived from an EMBL/GenBank/DDBJ whole genome shotgun (WGS) entry which is preliminary data.</text>
</comment>
<reference evidence="1" key="1">
    <citation type="submission" date="2022-06" db="EMBL/GenBank/DDBJ databases">
        <title>Phylogenomic reconstructions and comparative analyses of Kickxellomycotina fungi.</title>
        <authorList>
            <person name="Reynolds N.K."/>
            <person name="Stajich J.E."/>
            <person name="Barry K."/>
            <person name="Grigoriev I.V."/>
            <person name="Crous P."/>
            <person name="Smith M.E."/>
        </authorList>
    </citation>
    <scope>NUCLEOTIDE SEQUENCE</scope>
    <source>
        <strain evidence="1">RSA 2271</strain>
    </source>
</reference>
<evidence type="ECO:0000313" key="2">
    <source>
        <dbReference type="Proteomes" id="UP001145114"/>
    </source>
</evidence>
<gene>
    <name evidence="1" type="ORF">EV182_001010</name>
</gene>
<evidence type="ECO:0000313" key="1">
    <source>
        <dbReference type="EMBL" id="KAJ1675569.1"/>
    </source>
</evidence>
<keyword evidence="2" id="KW-1185">Reference proteome</keyword>
<dbReference type="Proteomes" id="UP001145114">
    <property type="component" value="Unassembled WGS sequence"/>
</dbReference>
<protein>
    <submittedName>
        <fullName evidence="1">Uncharacterized protein</fullName>
    </submittedName>
</protein>
<accession>A0ACC1HG79</accession>
<name>A0ACC1HG79_9FUNG</name>
<sequence>QKGSKVLMANRHNYNSLSLLPPHLICMCKNVDVKPKGSDGGTSIDIRIIEVSLPDTALADLDRSLSYYELFTVIEAKCSMSEEDKVFK</sequence>
<organism evidence="1 2">
    <name type="scientific">Spiromyces aspiralis</name>
    <dbReference type="NCBI Taxonomy" id="68401"/>
    <lineage>
        <taxon>Eukaryota</taxon>
        <taxon>Fungi</taxon>
        <taxon>Fungi incertae sedis</taxon>
        <taxon>Zoopagomycota</taxon>
        <taxon>Kickxellomycotina</taxon>
        <taxon>Kickxellomycetes</taxon>
        <taxon>Kickxellales</taxon>
        <taxon>Kickxellaceae</taxon>
        <taxon>Spiromyces</taxon>
    </lineage>
</organism>
<proteinExistence type="predicted"/>